<dbReference type="EMBL" id="CP018171">
    <property type="protein sequence ID" value="APH72653.1"/>
    <property type="molecule type" value="Genomic_DNA"/>
</dbReference>
<reference evidence="2" key="1">
    <citation type="submission" date="2016-11" db="EMBL/GenBank/DDBJ databases">
        <title>Mesorhizobium oceanicum sp. nov., isolated from deep seawater in South China Sea.</title>
        <authorList>
            <person name="Fu G.-Y."/>
        </authorList>
    </citation>
    <scope>NUCLEOTIDE SEQUENCE [LARGE SCALE GENOMIC DNA]</scope>
    <source>
        <strain evidence="2">B7</strain>
    </source>
</reference>
<name>A0A1L3ST97_9HYPH</name>
<evidence type="ECO:0000313" key="1">
    <source>
        <dbReference type="EMBL" id="APH72653.1"/>
    </source>
</evidence>
<dbReference type="STRING" id="1670800.BSQ44_15760"/>
<protein>
    <submittedName>
        <fullName evidence="1">Uncharacterized protein</fullName>
    </submittedName>
</protein>
<evidence type="ECO:0000313" key="2">
    <source>
        <dbReference type="Proteomes" id="UP000182840"/>
    </source>
</evidence>
<sequence>MIYFNILPPGSDNEAIFVGSMEEKAEASVRLPTSGDYTIRVYLMGNDKDTDKTVGYRLDVAISDGPPPDDALVPGTNYHATGEIECSFKDNPQVKKCSFGVVRQGGGDATVDVTFPDGFVRKLEFRNGNVTASDGAETKSERQSDNTVVQVNAAETFIIPIIVNEGG</sequence>
<accession>A0A1L3ST97</accession>
<dbReference type="Gene3D" id="2.60.120.380">
    <property type="match status" value="1"/>
</dbReference>
<dbReference type="AlphaFoldDB" id="A0A1L3ST97"/>
<dbReference type="Proteomes" id="UP000182840">
    <property type="component" value="Chromosome"/>
</dbReference>
<proteinExistence type="predicted"/>
<keyword evidence="2" id="KW-1185">Reference proteome</keyword>
<organism evidence="1 2">
    <name type="scientific">Aquibium oceanicum</name>
    <dbReference type="NCBI Taxonomy" id="1670800"/>
    <lineage>
        <taxon>Bacteria</taxon>
        <taxon>Pseudomonadati</taxon>
        <taxon>Pseudomonadota</taxon>
        <taxon>Alphaproteobacteria</taxon>
        <taxon>Hyphomicrobiales</taxon>
        <taxon>Phyllobacteriaceae</taxon>
        <taxon>Aquibium</taxon>
    </lineage>
</organism>
<dbReference type="OrthoDB" id="964913at2"/>
<dbReference type="KEGG" id="meso:BSQ44_15760"/>
<gene>
    <name evidence="1" type="ORF">BSQ44_15760</name>
</gene>
<dbReference type="RefSeq" id="WP_072605842.1">
    <property type="nucleotide sequence ID" value="NZ_CP018171.1"/>
</dbReference>